<dbReference type="SUPFAM" id="SSF109604">
    <property type="entry name" value="HD-domain/PDEase-like"/>
    <property type="match status" value="1"/>
</dbReference>
<comment type="cofactor">
    <cofactor evidence="9 10">
        <name>Mg(2+)</name>
        <dbReference type="ChEBI" id="CHEBI:18420"/>
    </cofactor>
    <text evidence="9 10">Binds 3 Mg(2+) ions per subunit.</text>
</comment>
<dbReference type="GO" id="GO:0005829">
    <property type="term" value="C:cytosol"/>
    <property type="evidence" value="ECO:0007669"/>
    <property type="project" value="TreeGrafter"/>
</dbReference>
<keyword evidence="2 9" id="KW-0436">Ligase</keyword>
<keyword evidence="7 9" id="KW-0030">Aminoacyl-tRNA synthetase</keyword>
<dbReference type="SUPFAM" id="SSF55681">
    <property type="entry name" value="Class II aaRS and biotin synthetases"/>
    <property type="match status" value="1"/>
</dbReference>
<keyword evidence="5 9" id="KW-0067">ATP-binding</keyword>
<evidence type="ECO:0000259" key="12">
    <source>
        <dbReference type="PROSITE" id="PS50862"/>
    </source>
</evidence>
<dbReference type="HAMAP" id="MF_00252">
    <property type="entry name" value="Lys_tRNA_synth_class2"/>
    <property type="match status" value="1"/>
</dbReference>
<feature type="binding site" evidence="9">
    <location>
        <position position="419"/>
    </location>
    <ligand>
        <name>Mg(2+)</name>
        <dbReference type="ChEBI" id="CHEBI:18420"/>
        <label>2</label>
    </ligand>
</feature>
<evidence type="ECO:0000313" key="14">
    <source>
        <dbReference type="Proteomes" id="UP000000954"/>
    </source>
</evidence>
<dbReference type="GO" id="GO:0000049">
    <property type="term" value="F:tRNA binding"/>
    <property type="evidence" value="ECO:0007669"/>
    <property type="project" value="TreeGrafter"/>
</dbReference>
<gene>
    <name evidence="9" type="primary">lysS</name>
    <name evidence="13" type="ordered locus">Ccur_13230</name>
</gene>
<dbReference type="PANTHER" id="PTHR42918:SF15">
    <property type="entry name" value="LYSINE--TRNA LIGASE, CHLOROPLASTIC_MITOCHONDRIAL"/>
    <property type="match status" value="1"/>
</dbReference>
<dbReference type="InterPro" id="IPR012340">
    <property type="entry name" value="NA-bd_OB-fold"/>
</dbReference>
<dbReference type="CDD" id="cd00775">
    <property type="entry name" value="LysRS_core"/>
    <property type="match status" value="1"/>
</dbReference>
<evidence type="ECO:0000256" key="8">
    <source>
        <dbReference type="ARBA" id="ARBA00048573"/>
    </source>
</evidence>
<keyword evidence="4 9" id="KW-0547">Nucleotide-binding</keyword>
<dbReference type="eggNOG" id="COG1190">
    <property type="taxonomic scope" value="Bacteria"/>
</dbReference>
<evidence type="ECO:0000256" key="6">
    <source>
        <dbReference type="ARBA" id="ARBA00022917"/>
    </source>
</evidence>
<comment type="subunit">
    <text evidence="9">Homodimer.</text>
</comment>
<evidence type="ECO:0000256" key="11">
    <source>
        <dbReference type="SAM" id="MobiDB-lite"/>
    </source>
</evidence>
<feature type="region of interest" description="Disordered" evidence="11">
    <location>
        <begin position="520"/>
        <end position="545"/>
    </location>
</feature>
<dbReference type="InterPro" id="IPR004365">
    <property type="entry name" value="NA-bd_OB_tRNA"/>
</dbReference>
<keyword evidence="14" id="KW-1185">Reference proteome</keyword>
<evidence type="ECO:0000256" key="10">
    <source>
        <dbReference type="RuleBase" id="RU000336"/>
    </source>
</evidence>
<dbReference type="CDD" id="cd04322">
    <property type="entry name" value="LysRS_N"/>
    <property type="match status" value="1"/>
</dbReference>
<dbReference type="InterPro" id="IPR004364">
    <property type="entry name" value="Aa-tRNA-synt_II"/>
</dbReference>
<dbReference type="InterPro" id="IPR002313">
    <property type="entry name" value="Lys-tRNA-ligase_II"/>
</dbReference>
<name>C7ML54_CRYCD</name>
<dbReference type="NCBIfam" id="TIGR00499">
    <property type="entry name" value="lysS_bact"/>
    <property type="match status" value="1"/>
</dbReference>
<dbReference type="InterPro" id="IPR018149">
    <property type="entry name" value="Lys-tRNA-synth_II_C"/>
</dbReference>
<dbReference type="GO" id="GO:0006430">
    <property type="term" value="P:lysyl-tRNA aminoacylation"/>
    <property type="evidence" value="ECO:0007669"/>
    <property type="project" value="UniProtKB-UniRule"/>
</dbReference>
<feature type="binding site" evidence="9">
    <location>
        <position position="412"/>
    </location>
    <ligand>
        <name>Mg(2+)</name>
        <dbReference type="ChEBI" id="CHEBI:18420"/>
        <label>1</label>
    </ligand>
</feature>
<keyword evidence="6 9" id="KW-0648">Protein biosynthesis</keyword>
<dbReference type="EC" id="6.1.1.6" evidence="9"/>
<dbReference type="GO" id="GO:0005524">
    <property type="term" value="F:ATP binding"/>
    <property type="evidence" value="ECO:0007669"/>
    <property type="project" value="UniProtKB-UniRule"/>
</dbReference>
<dbReference type="FunFam" id="2.40.50.140:FF:000024">
    <property type="entry name" value="Lysine--tRNA ligase"/>
    <property type="match status" value="1"/>
</dbReference>
<protein>
    <recommendedName>
        <fullName evidence="9">Lysine--tRNA ligase</fullName>
        <ecNumber evidence="9">6.1.1.6</ecNumber>
    </recommendedName>
    <alternativeName>
        <fullName evidence="9">Lysyl-tRNA synthetase</fullName>
        <shortName evidence="9">LysRS</shortName>
    </alternativeName>
</protein>
<feature type="domain" description="Aminoacyl-transfer RNA synthetases class-II family profile" evidence="12">
    <location>
        <begin position="185"/>
        <end position="500"/>
    </location>
</feature>
<evidence type="ECO:0000256" key="7">
    <source>
        <dbReference type="ARBA" id="ARBA00023146"/>
    </source>
</evidence>
<dbReference type="EMBL" id="CP001682">
    <property type="protein sequence ID" value="ACU95001.1"/>
    <property type="molecule type" value="Genomic_DNA"/>
</dbReference>
<accession>C7ML54</accession>
<dbReference type="KEGG" id="ccu:Ccur_13230"/>
<evidence type="ECO:0000256" key="4">
    <source>
        <dbReference type="ARBA" id="ARBA00022741"/>
    </source>
</evidence>
<dbReference type="Gene3D" id="2.40.50.140">
    <property type="entry name" value="Nucleic acid-binding proteins"/>
    <property type="match status" value="1"/>
</dbReference>
<comment type="catalytic activity">
    <reaction evidence="8 9 10">
        <text>tRNA(Lys) + L-lysine + ATP = L-lysyl-tRNA(Lys) + AMP + diphosphate</text>
        <dbReference type="Rhea" id="RHEA:20792"/>
        <dbReference type="Rhea" id="RHEA-COMP:9696"/>
        <dbReference type="Rhea" id="RHEA-COMP:9697"/>
        <dbReference type="ChEBI" id="CHEBI:30616"/>
        <dbReference type="ChEBI" id="CHEBI:32551"/>
        <dbReference type="ChEBI" id="CHEBI:33019"/>
        <dbReference type="ChEBI" id="CHEBI:78442"/>
        <dbReference type="ChEBI" id="CHEBI:78529"/>
        <dbReference type="ChEBI" id="CHEBI:456215"/>
        <dbReference type="EC" id="6.1.1.6"/>
    </reaction>
</comment>
<evidence type="ECO:0000256" key="5">
    <source>
        <dbReference type="ARBA" id="ARBA00022840"/>
    </source>
</evidence>
<keyword evidence="9" id="KW-0963">Cytoplasm</keyword>
<dbReference type="GO" id="GO:0000287">
    <property type="term" value="F:magnesium ion binding"/>
    <property type="evidence" value="ECO:0007669"/>
    <property type="project" value="UniProtKB-UniRule"/>
</dbReference>
<dbReference type="InterPro" id="IPR045864">
    <property type="entry name" value="aa-tRNA-synth_II/BPL/LPL"/>
</dbReference>
<evidence type="ECO:0000256" key="1">
    <source>
        <dbReference type="ARBA" id="ARBA00008226"/>
    </source>
</evidence>
<dbReference type="Pfam" id="PF01336">
    <property type="entry name" value="tRNA_anti-codon"/>
    <property type="match status" value="1"/>
</dbReference>
<dbReference type="Proteomes" id="UP000000954">
    <property type="component" value="Chromosome"/>
</dbReference>
<evidence type="ECO:0000256" key="2">
    <source>
        <dbReference type="ARBA" id="ARBA00022598"/>
    </source>
</evidence>
<dbReference type="HOGENOM" id="CLU_008255_6_2_11"/>
<dbReference type="GO" id="GO:0004824">
    <property type="term" value="F:lysine-tRNA ligase activity"/>
    <property type="evidence" value="ECO:0007669"/>
    <property type="project" value="UniProtKB-UniRule"/>
</dbReference>
<evidence type="ECO:0000256" key="3">
    <source>
        <dbReference type="ARBA" id="ARBA00022723"/>
    </source>
</evidence>
<organism evidence="13 14">
    <name type="scientific">Cryptobacterium curtum (strain ATCC 700683 / DSM 15641 / CCUG 43107 / 12-3)</name>
    <dbReference type="NCBI Taxonomy" id="469378"/>
    <lineage>
        <taxon>Bacteria</taxon>
        <taxon>Bacillati</taxon>
        <taxon>Actinomycetota</taxon>
        <taxon>Coriobacteriia</taxon>
        <taxon>Eggerthellales</taxon>
        <taxon>Eggerthellaceae</taxon>
        <taxon>Cryptobacterium</taxon>
    </lineage>
</organism>
<dbReference type="SUPFAM" id="SSF50249">
    <property type="entry name" value="Nucleic acid-binding proteins"/>
    <property type="match status" value="1"/>
</dbReference>
<dbReference type="NCBIfam" id="NF001756">
    <property type="entry name" value="PRK00484.1"/>
    <property type="match status" value="1"/>
</dbReference>
<dbReference type="PANTHER" id="PTHR42918">
    <property type="entry name" value="LYSYL-TRNA SYNTHETASE"/>
    <property type="match status" value="1"/>
</dbReference>
<dbReference type="PROSITE" id="PS50862">
    <property type="entry name" value="AA_TRNA_LIGASE_II"/>
    <property type="match status" value="1"/>
</dbReference>
<sequence length="771" mass="86602">MSKETLVQEETARIEDDPRTVRLAKRAELYTAGEDPYGHAFTVTHHVDELEAKYANLAAGERTEDVVAMAGRIMAIRNQGKIMFMVLREREGDIQLFCRVNELGDEAFSRMTNFDLGDWIAVTGTILRTKRGELSVAVTSFELMSKSIRPLPEKFHGLTDKETRYRQRYVDLVVNPQVKQVFINRSKIISACRTYMAQEGYYEAETPILQEIMGGANAKPFITHFNALNQECYLRIATELHLKRLLVGGMDRVYEIGRIFRNEGMDLTHNPEFTTMEAYCAFSDLAGMKQLCEGFVKAGLHAVCDSEIITYQGTSIDLSGEWRSVSMAELVSEVVGETVDIDTPPETYHLIFDRFGLEWKQDWGSGKLMFELYDELCERTLVNPTFVCDYPVEVSPLAKRKPKDPRLTDRFELVIAGHEYANAFTELNDPVDQESRFAAQMEAKRHGDEEAMEYDTDYVRALEYGMPPAGGIGIGIDRLVMLLTDSVSIRDVLLFPHMRPERNTQRSAAIDGEGVMSTAGEKTTATAAPEGDVSLPDSATGTTCATKPTTEAATVSDVEAIDSPWKKVPAPQPGDQLDAGISRDKAFELLKEHNKDAFHIEHGQTLEGLMRYYAAQFDPDNIEFWGIVGLLHDLDWEEYPDGNDHTVKTAEMLLPLGVNPQLVRAIQTHNFDWNKALPAPEAKMEKVLFACDELSGLIDACVMVRPSRSVQDFSLKSLKKKFKTKSFAAGCDRDQITHGAELMEMDLDEWFTSVIAAMKEIDPNKDSFSAE</sequence>
<reference evidence="13 14" key="1">
    <citation type="journal article" date="2009" name="Stand. Genomic Sci.">
        <title>Complete genome sequence of Cryptobacterium curtum type strain (12-3).</title>
        <authorList>
            <person name="Mavrommatis K."/>
            <person name="Pukall R."/>
            <person name="Rohde C."/>
            <person name="Chen F."/>
            <person name="Sims D."/>
            <person name="Brettin T."/>
            <person name="Kuske C."/>
            <person name="Detter J.C."/>
            <person name="Han C."/>
            <person name="Lapidus A."/>
            <person name="Copeland A."/>
            <person name="Glavina Del Rio T."/>
            <person name="Nolan M."/>
            <person name="Lucas S."/>
            <person name="Tice H."/>
            <person name="Cheng J.F."/>
            <person name="Bruce D."/>
            <person name="Goodwin L."/>
            <person name="Pitluck S."/>
            <person name="Ovchinnikova G."/>
            <person name="Pati A."/>
            <person name="Ivanova N."/>
            <person name="Chen A."/>
            <person name="Palaniappan K."/>
            <person name="Chain P."/>
            <person name="D'haeseleer P."/>
            <person name="Goker M."/>
            <person name="Bristow J."/>
            <person name="Eisen J.A."/>
            <person name="Markowitz V."/>
            <person name="Hugenholtz P."/>
            <person name="Rohde M."/>
            <person name="Klenk H.P."/>
            <person name="Kyrpides N.C."/>
        </authorList>
    </citation>
    <scope>NUCLEOTIDE SEQUENCE [LARGE SCALE GENOMIC DNA]</scope>
    <source>
        <strain evidence="14">ATCC 700683 / DSM 15641 / 12-3</strain>
    </source>
</reference>
<dbReference type="Gene3D" id="3.30.930.10">
    <property type="entry name" value="Bira Bifunctional Protein, Domain 2"/>
    <property type="match status" value="1"/>
</dbReference>
<evidence type="ECO:0000313" key="13">
    <source>
        <dbReference type="EMBL" id="ACU95001.1"/>
    </source>
</evidence>
<comment type="similarity">
    <text evidence="1 9">Belongs to the class-II aminoacyl-tRNA synthetase family.</text>
</comment>
<dbReference type="RefSeq" id="WP_015778864.1">
    <property type="nucleotide sequence ID" value="NC_013170.1"/>
</dbReference>
<dbReference type="InterPro" id="IPR044136">
    <property type="entry name" value="Lys-tRNA-ligase_II_N"/>
</dbReference>
<feature type="binding site" evidence="9">
    <location>
        <position position="419"/>
    </location>
    <ligand>
        <name>Mg(2+)</name>
        <dbReference type="ChEBI" id="CHEBI:18420"/>
        <label>1</label>
    </ligand>
</feature>
<proteinExistence type="inferred from homology"/>
<dbReference type="STRING" id="469378.Ccur_13230"/>
<comment type="subcellular location">
    <subcellularLocation>
        <location evidence="9">Cytoplasm</location>
    </subcellularLocation>
</comment>
<dbReference type="InterPro" id="IPR006195">
    <property type="entry name" value="aa-tRNA-synth_II"/>
</dbReference>
<dbReference type="PRINTS" id="PR00982">
    <property type="entry name" value="TRNASYNTHLYS"/>
</dbReference>
<evidence type="ECO:0000256" key="9">
    <source>
        <dbReference type="HAMAP-Rule" id="MF_00252"/>
    </source>
</evidence>
<keyword evidence="9 10" id="KW-0460">Magnesium</keyword>
<dbReference type="Pfam" id="PF00152">
    <property type="entry name" value="tRNA-synt_2"/>
    <property type="match status" value="1"/>
</dbReference>
<dbReference type="OrthoDB" id="9801152at2"/>
<dbReference type="eggNOG" id="COG2316">
    <property type="taxonomic scope" value="Bacteria"/>
</dbReference>
<keyword evidence="3 9" id="KW-0479">Metal-binding</keyword>
<dbReference type="AlphaFoldDB" id="C7ML54"/>